<evidence type="ECO:0000256" key="2">
    <source>
        <dbReference type="ARBA" id="ARBA00007866"/>
    </source>
</evidence>
<feature type="domain" description="Cytochrome oxidase subunit II copper A binding" evidence="17">
    <location>
        <begin position="150"/>
        <end position="262"/>
    </location>
</feature>
<evidence type="ECO:0000256" key="6">
    <source>
        <dbReference type="ARBA" id="ARBA00022692"/>
    </source>
</evidence>
<reference evidence="20" key="1">
    <citation type="journal article" date="2019" name="Int. J. Syst. Evol. Microbiol.">
        <title>The Global Catalogue of Microorganisms (GCM) 10K type strain sequencing project: providing services to taxonomists for standard genome sequencing and annotation.</title>
        <authorList>
            <consortium name="The Broad Institute Genomics Platform"/>
            <consortium name="The Broad Institute Genome Sequencing Center for Infectious Disease"/>
            <person name="Wu L."/>
            <person name="Ma J."/>
        </authorList>
    </citation>
    <scope>NUCLEOTIDE SEQUENCE [LARGE SCALE GENOMIC DNA]</scope>
    <source>
        <strain evidence="20">JCM 14603</strain>
    </source>
</reference>
<keyword evidence="13" id="KW-0449">Lipoprotein</keyword>
<keyword evidence="3" id="KW-0813">Transport</keyword>
<dbReference type="InterPro" id="IPR045187">
    <property type="entry name" value="CcO_II"/>
</dbReference>
<accession>A0ABP3SYE7</accession>
<dbReference type="Pfam" id="PF00116">
    <property type="entry name" value="COX2"/>
    <property type="match status" value="1"/>
</dbReference>
<feature type="domain" description="Cytochrome oxidase subunit II transmembrane region profile" evidence="18">
    <location>
        <begin position="38"/>
        <end position="135"/>
    </location>
</feature>
<keyword evidence="4" id="KW-1003">Cell membrane</keyword>
<dbReference type="Gene3D" id="2.60.40.420">
    <property type="entry name" value="Cupredoxins - blue copper proteins"/>
    <property type="match status" value="1"/>
</dbReference>
<evidence type="ECO:0000256" key="3">
    <source>
        <dbReference type="ARBA" id="ARBA00022448"/>
    </source>
</evidence>
<dbReference type="Pfam" id="PF06481">
    <property type="entry name" value="COX_ARM"/>
    <property type="match status" value="1"/>
</dbReference>
<keyword evidence="12" id="KW-0564">Palmitate</keyword>
<evidence type="ECO:0000256" key="14">
    <source>
        <dbReference type="ARBA" id="ARBA00030198"/>
    </source>
</evidence>
<dbReference type="InterPro" id="IPR034227">
    <property type="entry name" value="CuRO_UO_II"/>
</dbReference>
<evidence type="ECO:0000256" key="7">
    <source>
        <dbReference type="ARBA" id="ARBA00022729"/>
    </source>
</evidence>
<organism evidence="19 20">
    <name type="scientific">Sphingomonas insulae</name>
    <dbReference type="NCBI Taxonomy" id="424800"/>
    <lineage>
        <taxon>Bacteria</taxon>
        <taxon>Pseudomonadati</taxon>
        <taxon>Pseudomonadota</taxon>
        <taxon>Alphaproteobacteria</taxon>
        <taxon>Sphingomonadales</taxon>
        <taxon>Sphingomonadaceae</taxon>
        <taxon>Sphingomonas</taxon>
    </lineage>
</organism>
<evidence type="ECO:0000256" key="8">
    <source>
        <dbReference type="ARBA" id="ARBA00022982"/>
    </source>
</evidence>
<keyword evidence="11 16" id="KW-0472">Membrane</keyword>
<dbReference type="CDD" id="cd04212">
    <property type="entry name" value="CuRO_UO_II"/>
    <property type="match status" value="1"/>
</dbReference>
<keyword evidence="5" id="KW-0679">Respiratory chain</keyword>
<dbReference type="PROSITE" id="PS50857">
    <property type="entry name" value="COX2_CUA"/>
    <property type="match status" value="1"/>
</dbReference>
<protein>
    <recommendedName>
        <fullName evidence="14">Ubiquinol oxidase polypeptide II</fullName>
    </recommendedName>
</protein>
<evidence type="ECO:0000256" key="5">
    <source>
        <dbReference type="ARBA" id="ARBA00022660"/>
    </source>
</evidence>
<dbReference type="PROSITE" id="PS50999">
    <property type="entry name" value="COX2_TM"/>
    <property type="match status" value="1"/>
</dbReference>
<comment type="caution">
    <text evidence="19">The sequence shown here is derived from an EMBL/GenBank/DDBJ whole genome shotgun (WGS) entry which is preliminary data.</text>
</comment>
<feature type="transmembrane region" description="Helical" evidence="16">
    <location>
        <begin position="60"/>
        <end position="84"/>
    </location>
</feature>
<feature type="compositionally biased region" description="Polar residues" evidence="15">
    <location>
        <begin position="375"/>
        <end position="386"/>
    </location>
</feature>
<evidence type="ECO:0000259" key="18">
    <source>
        <dbReference type="PROSITE" id="PS50999"/>
    </source>
</evidence>
<dbReference type="SUPFAM" id="SSF49503">
    <property type="entry name" value="Cupredoxins"/>
    <property type="match status" value="1"/>
</dbReference>
<dbReference type="EMBL" id="BAAAES010000008">
    <property type="protein sequence ID" value="GAA0669562.1"/>
    <property type="molecule type" value="Genomic_DNA"/>
</dbReference>
<dbReference type="InterPro" id="IPR006333">
    <property type="entry name" value="Cyt_o_ubiquinol_oxidase_su2"/>
</dbReference>
<dbReference type="PANTHER" id="PTHR22888:SF18">
    <property type="entry name" value="CYTOCHROME BO(3) UBIQUINOL OXIDASE SUBUNIT 2"/>
    <property type="match status" value="1"/>
</dbReference>
<name>A0ABP3SYE7_9SPHN</name>
<gene>
    <name evidence="19" type="ORF">GCM10009102_20050</name>
</gene>
<evidence type="ECO:0000256" key="12">
    <source>
        <dbReference type="ARBA" id="ARBA00023139"/>
    </source>
</evidence>
<proteinExistence type="inferred from homology"/>
<feature type="transmembrane region" description="Helical" evidence="16">
    <location>
        <begin position="105"/>
        <end position="126"/>
    </location>
</feature>
<evidence type="ECO:0000256" key="1">
    <source>
        <dbReference type="ARBA" id="ARBA00004651"/>
    </source>
</evidence>
<evidence type="ECO:0000256" key="16">
    <source>
        <dbReference type="SAM" id="Phobius"/>
    </source>
</evidence>
<dbReference type="InterPro" id="IPR011759">
    <property type="entry name" value="Cyt_c_oxidase_su2_TM_dom"/>
</dbReference>
<dbReference type="InterPro" id="IPR002429">
    <property type="entry name" value="CcO_II-like_C"/>
</dbReference>
<keyword evidence="8" id="KW-0249">Electron transport</keyword>
<evidence type="ECO:0000313" key="19">
    <source>
        <dbReference type="EMBL" id="GAA0669562.1"/>
    </source>
</evidence>
<dbReference type="InterPro" id="IPR036257">
    <property type="entry name" value="Cyt_c_oxidase_su2_TM_sf"/>
</dbReference>
<dbReference type="InterPro" id="IPR008972">
    <property type="entry name" value="Cupredoxin"/>
</dbReference>
<evidence type="ECO:0000259" key="17">
    <source>
        <dbReference type="PROSITE" id="PS50857"/>
    </source>
</evidence>
<keyword evidence="7" id="KW-0732">Signal</keyword>
<evidence type="ECO:0000256" key="10">
    <source>
        <dbReference type="ARBA" id="ARBA00023002"/>
    </source>
</evidence>
<evidence type="ECO:0000256" key="15">
    <source>
        <dbReference type="SAM" id="MobiDB-lite"/>
    </source>
</evidence>
<evidence type="ECO:0000313" key="20">
    <source>
        <dbReference type="Proteomes" id="UP001500238"/>
    </source>
</evidence>
<dbReference type="SUPFAM" id="SSF81464">
    <property type="entry name" value="Cytochrome c oxidase subunit II-like, transmembrane region"/>
    <property type="match status" value="1"/>
</dbReference>
<feature type="compositionally biased region" description="Basic and acidic residues" evidence="15">
    <location>
        <begin position="342"/>
        <end position="359"/>
    </location>
</feature>
<evidence type="ECO:0000256" key="11">
    <source>
        <dbReference type="ARBA" id="ARBA00023136"/>
    </source>
</evidence>
<feature type="region of interest" description="Disordered" evidence="15">
    <location>
        <begin position="318"/>
        <end position="402"/>
    </location>
</feature>
<dbReference type="Gene3D" id="1.10.287.90">
    <property type="match status" value="1"/>
</dbReference>
<dbReference type="Proteomes" id="UP001500238">
    <property type="component" value="Unassembled WGS sequence"/>
</dbReference>
<dbReference type="NCBIfam" id="TIGR01433">
    <property type="entry name" value="CyoA"/>
    <property type="match status" value="1"/>
</dbReference>
<sequence length="402" mass="43872">MSYFAAQHRGVADMTMRTPTFSPMRLRAAAAALLAPVLLGGCDLVVMNPSGDVARQQAHLILWSTGLMLLIIIPVMVLTVLFAWKYRHGNEDAEYAPDWDHSTGLELIIWSAPLMIIIALGALTWISTHSLDPYRPLARIEPGKMLAKNAKPLEIQVVSLDWKWLFIYPEQGIATVNELVLPMNRQVRFRITSSSVMNTFYVPAMAGMIYSMPGMETRLHAVLNKPGRFDGFSANYSGAGFSDMHFTVDSMDDAGFAKWASEARAAQKRLDLPTYVQLEKPSEKVPAIRYASVAPELFDRIVGMCTKPGETCMQATMMQDGSKDPRRASGHGTPVNNGGHMRGSEAKGALLKEPEEKGSSPHRNAPRGAAPGSSEPGSQANRSMTSIDPLPAIFAGRAAARS</sequence>
<dbReference type="PANTHER" id="PTHR22888">
    <property type="entry name" value="CYTOCHROME C OXIDASE, SUBUNIT II"/>
    <property type="match status" value="1"/>
</dbReference>
<keyword evidence="6 16" id="KW-0812">Transmembrane</keyword>
<evidence type="ECO:0000256" key="9">
    <source>
        <dbReference type="ARBA" id="ARBA00022989"/>
    </source>
</evidence>
<comment type="similarity">
    <text evidence="2">Belongs to the cytochrome c oxidase subunit 2 family.</text>
</comment>
<comment type="subcellular location">
    <subcellularLocation>
        <location evidence="1">Cell membrane</location>
        <topology evidence="1">Multi-pass membrane protein</topology>
    </subcellularLocation>
</comment>
<keyword evidence="9 16" id="KW-1133">Transmembrane helix</keyword>
<keyword evidence="10" id="KW-0560">Oxidoreductase</keyword>
<dbReference type="InterPro" id="IPR010514">
    <property type="entry name" value="COX_ARM"/>
</dbReference>
<evidence type="ECO:0000256" key="13">
    <source>
        <dbReference type="ARBA" id="ARBA00023288"/>
    </source>
</evidence>
<keyword evidence="20" id="KW-1185">Reference proteome</keyword>
<evidence type="ECO:0000256" key="4">
    <source>
        <dbReference type="ARBA" id="ARBA00022475"/>
    </source>
</evidence>